<evidence type="ECO:0000256" key="6">
    <source>
        <dbReference type="ARBA" id="ARBA00022676"/>
    </source>
</evidence>
<dbReference type="EMBL" id="QKZK01000018">
    <property type="protein sequence ID" value="PZX14986.1"/>
    <property type="molecule type" value="Genomic_DNA"/>
</dbReference>
<dbReference type="EC" id="2.4.2.9" evidence="4"/>
<keyword evidence="7 16" id="KW-0808">Transferase</keyword>
<dbReference type="InterPro" id="IPR000836">
    <property type="entry name" value="PRTase_dom"/>
</dbReference>
<evidence type="ECO:0000256" key="11">
    <source>
        <dbReference type="ARBA" id="ARBA00052919"/>
    </source>
</evidence>
<keyword evidence="5" id="KW-0021">Allosteric enzyme</keyword>
<evidence type="ECO:0000256" key="10">
    <source>
        <dbReference type="ARBA" id="ARBA00031082"/>
    </source>
</evidence>
<proteinExistence type="inferred from homology"/>
<dbReference type="PANTHER" id="PTHR11608:SF0">
    <property type="entry name" value="BIFUNCTIONAL PROTEIN PYRR"/>
    <property type="match status" value="1"/>
</dbReference>
<dbReference type="SUPFAM" id="SSF53271">
    <property type="entry name" value="PRTase-like"/>
    <property type="match status" value="1"/>
</dbReference>
<evidence type="ECO:0000313" key="17">
    <source>
        <dbReference type="Proteomes" id="UP000249239"/>
    </source>
</evidence>
<dbReference type="InterPro" id="IPR050137">
    <property type="entry name" value="PyrR_bifunctional"/>
</dbReference>
<protein>
    <recommendedName>
        <fullName evidence="13">Uracil phosphoribosyltransferase</fullName>
        <ecNumber evidence="4">2.4.2.9</ecNumber>
    </recommendedName>
    <alternativeName>
        <fullName evidence="10">UMP pyrophosphorylase</fullName>
    </alternativeName>
    <alternativeName>
        <fullName evidence="14">UPRTase</fullName>
    </alternativeName>
</protein>
<name>A0A2W7NP08_9BACT</name>
<evidence type="ECO:0000256" key="13">
    <source>
        <dbReference type="ARBA" id="ARBA00072146"/>
    </source>
</evidence>
<comment type="pathway">
    <text evidence="2">Pyrimidine metabolism; UMP biosynthesis via salvage pathway; UMP from uracil: step 1/1.</text>
</comment>
<evidence type="ECO:0000256" key="3">
    <source>
        <dbReference type="ARBA" id="ARBA00009516"/>
    </source>
</evidence>
<evidence type="ECO:0000256" key="14">
    <source>
        <dbReference type="ARBA" id="ARBA00079807"/>
    </source>
</evidence>
<dbReference type="GO" id="GO:0004845">
    <property type="term" value="F:uracil phosphoribosyltransferase activity"/>
    <property type="evidence" value="ECO:0007669"/>
    <property type="project" value="UniProtKB-EC"/>
</dbReference>
<comment type="similarity">
    <text evidence="3">Belongs to the UPRTase family.</text>
</comment>
<dbReference type="CDD" id="cd06223">
    <property type="entry name" value="PRTases_typeI"/>
    <property type="match status" value="1"/>
</dbReference>
<evidence type="ECO:0000256" key="12">
    <source>
        <dbReference type="ARBA" id="ARBA00056901"/>
    </source>
</evidence>
<evidence type="ECO:0000256" key="4">
    <source>
        <dbReference type="ARBA" id="ARBA00011894"/>
    </source>
</evidence>
<comment type="caution">
    <text evidence="16">The sequence shown here is derived from an EMBL/GenBank/DDBJ whole genome shotgun (WGS) entry which is preliminary data.</text>
</comment>
<dbReference type="GO" id="GO:0005525">
    <property type="term" value="F:GTP binding"/>
    <property type="evidence" value="ECO:0007669"/>
    <property type="project" value="UniProtKB-KW"/>
</dbReference>
<evidence type="ECO:0000256" key="1">
    <source>
        <dbReference type="ARBA" id="ARBA00001946"/>
    </source>
</evidence>
<dbReference type="PANTHER" id="PTHR11608">
    <property type="entry name" value="BIFUNCTIONAL PROTEIN PYRR"/>
    <property type="match status" value="1"/>
</dbReference>
<organism evidence="16 17">
    <name type="scientific">Breznakibacter xylanolyticus</name>
    <dbReference type="NCBI Taxonomy" id="990"/>
    <lineage>
        <taxon>Bacteria</taxon>
        <taxon>Pseudomonadati</taxon>
        <taxon>Bacteroidota</taxon>
        <taxon>Bacteroidia</taxon>
        <taxon>Marinilabiliales</taxon>
        <taxon>Marinilabiliaceae</taxon>
        <taxon>Breznakibacter</taxon>
    </lineage>
</organism>
<evidence type="ECO:0000256" key="7">
    <source>
        <dbReference type="ARBA" id="ARBA00022679"/>
    </source>
</evidence>
<accession>A0A2W7NP08</accession>
<reference evidence="16 17" key="1">
    <citation type="submission" date="2018-06" db="EMBL/GenBank/DDBJ databases">
        <title>Genomic Encyclopedia of Archaeal and Bacterial Type Strains, Phase II (KMG-II): from individual species to whole genera.</title>
        <authorList>
            <person name="Goeker M."/>
        </authorList>
    </citation>
    <scope>NUCLEOTIDE SEQUENCE [LARGE SCALE GENOMIC DNA]</scope>
    <source>
        <strain evidence="16 17">DSM 6779</strain>
    </source>
</reference>
<dbReference type="AlphaFoldDB" id="A0A2W7NP08"/>
<keyword evidence="6 16" id="KW-0328">Glycosyltransferase</keyword>
<keyword evidence="8" id="KW-0547">Nucleotide-binding</keyword>
<dbReference type="Gene3D" id="3.40.50.2020">
    <property type="match status" value="1"/>
</dbReference>
<dbReference type="InterPro" id="IPR029057">
    <property type="entry name" value="PRTase-like"/>
</dbReference>
<evidence type="ECO:0000256" key="5">
    <source>
        <dbReference type="ARBA" id="ARBA00022533"/>
    </source>
</evidence>
<keyword evidence="17" id="KW-1185">Reference proteome</keyword>
<evidence type="ECO:0000313" key="16">
    <source>
        <dbReference type="EMBL" id="PZX14986.1"/>
    </source>
</evidence>
<dbReference type="FunFam" id="3.40.50.2020:FF:000023">
    <property type="entry name" value="Probable uracil phosphoribosyltransferase"/>
    <property type="match status" value="1"/>
</dbReference>
<dbReference type="RefSeq" id="WP_111446172.1">
    <property type="nucleotide sequence ID" value="NZ_QKZK01000018.1"/>
</dbReference>
<comment type="function">
    <text evidence="12">Catalyzes the conversion of uracil and 5-phospho-alpha-D-ribose 1-diphosphate (PRPP) to UMP and diphosphate.</text>
</comment>
<keyword evidence="9" id="KW-0342">GTP-binding</keyword>
<sequence length="218" mass="23885">MQTHLLSTQPSLLSRFIAELRDKDVQTDPMRFRRNLQRIGEIFAYEISKTMTSAVIEVPTPLGVATERVPDEEVVVASVLRAGLPLHDGVLSFFDRASNAFVSAYRKYTLTDEFNIHIEYIASPNLDGKTLILCDPMLATGSSIELVYNALLTKGHPAHVHIVSVVASQAGVDYVQQMLSDAPVTLWLGVVDEELNAKAYIVPGLGDAGDLAYGKKVD</sequence>
<feature type="domain" description="Phosphoribosyltransferase" evidence="15">
    <location>
        <begin position="11"/>
        <end position="214"/>
    </location>
</feature>
<evidence type="ECO:0000259" key="15">
    <source>
        <dbReference type="Pfam" id="PF14681"/>
    </source>
</evidence>
<dbReference type="Pfam" id="PF14681">
    <property type="entry name" value="UPRTase"/>
    <property type="match status" value="1"/>
</dbReference>
<evidence type="ECO:0000256" key="9">
    <source>
        <dbReference type="ARBA" id="ARBA00023134"/>
    </source>
</evidence>
<comment type="cofactor">
    <cofactor evidence="1">
        <name>Mg(2+)</name>
        <dbReference type="ChEBI" id="CHEBI:18420"/>
    </cofactor>
</comment>
<evidence type="ECO:0000256" key="8">
    <source>
        <dbReference type="ARBA" id="ARBA00022741"/>
    </source>
</evidence>
<dbReference type="OrthoDB" id="9781675at2"/>
<evidence type="ECO:0000256" key="2">
    <source>
        <dbReference type="ARBA" id="ARBA00005180"/>
    </source>
</evidence>
<dbReference type="NCBIfam" id="NF001097">
    <property type="entry name" value="PRK00129.1"/>
    <property type="match status" value="1"/>
</dbReference>
<comment type="catalytic activity">
    <reaction evidence="11">
        <text>UMP + diphosphate = 5-phospho-alpha-D-ribose 1-diphosphate + uracil</text>
        <dbReference type="Rhea" id="RHEA:13017"/>
        <dbReference type="ChEBI" id="CHEBI:17568"/>
        <dbReference type="ChEBI" id="CHEBI:33019"/>
        <dbReference type="ChEBI" id="CHEBI:57865"/>
        <dbReference type="ChEBI" id="CHEBI:58017"/>
        <dbReference type="EC" id="2.4.2.9"/>
    </reaction>
</comment>
<gene>
    <name evidence="16" type="ORF">LX69_02316</name>
</gene>
<dbReference type="Proteomes" id="UP000249239">
    <property type="component" value="Unassembled WGS sequence"/>
</dbReference>